<evidence type="ECO:0000256" key="5">
    <source>
        <dbReference type="RuleBase" id="RU000488"/>
    </source>
</evidence>
<evidence type="ECO:0000256" key="4">
    <source>
        <dbReference type="PROSITE-ProRule" id="PRU00282"/>
    </source>
</evidence>
<comment type="caution">
    <text evidence="6">The sequence shown here is derived from an EMBL/GenBank/DDBJ whole genome shotgun (WGS) entry which is preliminary data.</text>
</comment>
<reference evidence="6 7" key="1">
    <citation type="journal article" date="2015" name="Genome Biol. Evol.">
        <title>Comparative Genomics of a Bacterivorous Green Alga Reveals Evolutionary Causalities and Consequences of Phago-Mixotrophic Mode of Nutrition.</title>
        <authorList>
            <person name="Burns J.A."/>
            <person name="Paasch A."/>
            <person name="Narechania A."/>
            <person name="Kim E."/>
        </authorList>
    </citation>
    <scope>NUCLEOTIDE SEQUENCE [LARGE SCALE GENOMIC DNA]</scope>
    <source>
        <strain evidence="6 7">PLY_AMNH</strain>
    </source>
</reference>
<dbReference type="InterPro" id="IPR023395">
    <property type="entry name" value="MCP_dom_sf"/>
</dbReference>
<proteinExistence type="inferred from homology"/>
<feature type="non-terminal residue" evidence="6">
    <location>
        <position position="1"/>
    </location>
</feature>
<protein>
    <submittedName>
        <fullName evidence="6">Uncharacterized protein</fullName>
    </submittedName>
</protein>
<dbReference type="AlphaFoldDB" id="A0AAE0FLU3"/>
<keyword evidence="2 4" id="KW-0812">Transmembrane</keyword>
<dbReference type="Gene3D" id="1.50.40.10">
    <property type="entry name" value="Mitochondrial carrier domain"/>
    <property type="match status" value="1"/>
</dbReference>
<comment type="subcellular location">
    <subcellularLocation>
        <location evidence="1">Membrane</location>
        <topology evidence="1">Multi-pass membrane protein</topology>
    </subcellularLocation>
</comment>
<dbReference type="GO" id="GO:0016020">
    <property type="term" value="C:membrane"/>
    <property type="evidence" value="ECO:0007669"/>
    <property type="project" value="UniProtKB-SubCell"/>
</dbReference>
<comment type="similarity">
    <text evidence="5">Belongs to the mitochondrial carrier (TC 2.A.29) family.</text>
</comment>
<dbReference type="PANTHER" id="PTHR46080:SF3">
    <property type="entry name" value="MITOCHONDRIAL SUBSTRATE CARRIER FAMILY PROTEIN"/>
    <property type="match status" value="1"/>
</dbReference>
<dbReference type="Proteomes" id="UP001190700">
    <property type="component" value="Unassembled WGS sequence"/>
</dbReference>
<dbReference type="PANTHER" id="PTHR46080">
    <property type="entry name" value="MITOCHONDRIAL SUBSTRATE CARRIER FAMILY PROTEIN J"/>
    <property type="match status" value="1"/>
</dbReference>
<dbReference type="Pfam" id="PF00153">
    <property type="entry name" value="Mito_carr"/>
    <property type="match status" value="1"/>
</dbReference>
<dbReference type="InterPro" id="IPR018108">
    <property type="entry name" value="MCP_transmembrane"/>
</dbReference>
<dbReference type="SUPFAM" id="SSF103506">
    <property type="entry name" value="Mitochondrial carrier"/>
    <property type="match status" value="1"/>
</dbReference>
<evidence type="ECO:0000313" key="6">
    <source>
        <dbReference type="EMBL" id="KAK3262060.1"/>
    </source>
</evidence>
<keyword evidence="7" id="KW-1185">Reference proteome</keyword>
<dbReference type="PROSITE" id="PS50920">
    <property type="entry name" value="SOLCAR"/>
    <property type="match status" value="1"/>
</dbReference>
<evidence type="ECO:0000256" key="3">
    <source>
        <dbReference type="ARBA" id="ARBA00023136"/>
    </source>
</evidence>
<keyword evidence="5" id="KW-0813">Transport</keyword>
<sequence>TDPLDVIKARLQVAAHKPGGTPQTFSSIAKDLIAAEGVMGLYRGVLPRMMNVSIWGTCMVSAYEFLKRICVMPDGDPV</sequence>
<gene>
    <name evidence="6" type="ORF">CYMTET_29064</name>
</gene>
<evidence type="ECO:0000313" key="7">
    <source>
        <dbReference type="Proteomes" id="UP001190700"/>
    </source>
</evidence>
<dbReference type="EMBL" id="LGRX02016485">
    <property type="protein sequence ID" value="KAK3262060.1"/>
    <property type="molecule type" value="Genomic_DNA"/>
</dbReference>
<organism evidence="6 7">
    <name type="scientific">Cymbomonas tetramitiformis</name>
    <dbReference type="NCBI Taxonomy" id="36881"/>
    <lineage>
        <taxon>Eukaryota</taxon>
        <taxon>Viridiplantae</taxon>
        <taxon>Chlorophyta</taxon>
        <taxon>Pyramimonadophyceae</taxon>
        <taxon>Pyramimonadales</taxon>
        <taxon>Pyramimonadaceae</taxon>
        <taxon>Cymbomonas</taxon>
    </lineage>
</organism>
<feature type="repeat" description="Solcar" evidence="4">
    <location>
        <begin position="1"/>
        <end position="69"/>
    </location>
</feature>
<keyword evidence="3 4" id="KW-0472">Membrane</keyword>
<accession>A0AAE0FLU3</accession>
<evidence type="ECO:0000256" key="2">
    <source>
        <dbReference type="ARBA" id="ARBA00022692"/>
    </source>
</evidence>
<evidence type="ECO:0000256" key="1">
    <source>
        <dbReference type="ARBA" id="ARBA00004141"/>
    </source>
</evidence>
<name>A0AAE0FLU3_9CHLO</name>